<sequence length="165" mass="18270">MVVKTMNMQQHKSAGFTLIEMMIALLVLSIGLLGVAALQTTGQQFNYRAYIRTQATFLAYDLMDRIRTNPLEASQGNYGVGSNIVESTTDCAKNACTTTQLKNYDISEWGKSVGVITVTGQLSILPSPEANIAYDAATSTYTVTLRWQEERNSTTKVEQQWIMVL</sequence>
<dbReference type="NCBIfam" id="TIGR02532">
    <property type="entry name" value="IV_pilin_GFxxxE"/>
    <property type="match status" value="1"/>
</dbReference>
<dbReference type="AlphaFoldDB" id="A0A2N9YDS1"/>
<dbReference type="Pfam" id="PF07963">
    <property type="entry name" value="N_methyl"/>
    <property type="match status" value="1"/>
</dbReference>
<dbReference type="STRING" id="288004.AL038_16405"/>
<evidence type="ECO:0000259" key="1">
    <source>
        <dbReference type="Pfam" id="PF22150"/>
    </source>
</evidence>
<gene>
    <name evidence="2" type="primary">pilV</name>
    <name evidence="2" type="ORF">BLE401_07840</name>
</gene>
<dbReference type="EMBL" id="CP018889">
    <property type="protein sequence ID" value="AUI68624.2"/>
    <property type="molecule type" value="Genomic_DNA"/>
</dbReference>
<feature type="domain" description="Type IV pilin Tt1218-like" evidence="1">
    <location>
        <begin position="37"/>
        <end position="106"/>
    </location>
</feature>
<name>A0A2N9YDS1_9GAMM</name>
<proteinExistence type="predicted"/>
<protein>
    <submittedName>
        <fullName evidence="2">Type IV pilus modification protein PilV</fullName>
    </submittedName>
</protein>
<evidence type="ECO:0000313" key="3">
    <source>
        <dbReference type="Proteomes" id="UP000234271"/>
    </source>
</evidence>
<accession>A0A2N9YDS1</accession>
<dbReference type="InterPro" id="IPR012902">
    <property type="entry name" value="N_methyl_site"/>
</dbReference>
<organism evidence="2 3">
    <name type="scientific">Beggiatoa leptomitoformis</name>
    <dbReference type="NCBI Taxonomy" id="288004"/>
    <lineage>
        <taxon>Bacteria</taxon>
        <taxon>Pseudomonadati</taxon>
        <taxon>Pseudomonadota</taxon>
        <taxon>Gammaproteobacteria</taxon>
        <taxon>Thiotrichales</taxon>
        <taxon>Thiotrichaceae</taxon>
        <taxon>Beggiatoa</taxon>
    </lineage>
</organism>
<dbReference type="KEGG" id="blep:AL038_16405"/>
<dbReference type="InterPro" id="IPR054402">
    <property type="entry name" value="Tt1218-like_dom"/>
</dbReference>
<dbReference type="PROSITE" id="PS00409">
    <property type="entry name" value="PROKAR_NTER_METHYL"/>
    <property type="match status" value="1"/>
</dbReference>
<evidence type="ECO:0000313" key="2">
    <source>
        <dbReference type="EMBL" id="AUI68624.2"/>
    </source>
</evidence>
<reference evidence="3" key="1">
    <citation type="submission" date="2016-12" db="EMBL/GenBank/DDBJ databases">
        <title>Complete Genome Sequence of Beggiatoa leptomitiformis D-401.</title>
        <authorList>
            <person name="Fomenkov A."/>
            <person name="Vincze T."/>
            <person name="Grabovich M."/>
            <person name="Anton B.P."/>
            <person name="Dubinina G."/>
            <person name="Orlova M."/>
            <person name="Belousova E."/>
            <person name="Roberts R.J."/>
        </authorList>
    </citation>
    <scope>NUCLEOTIDE SEQUENCE [LARGE SCALE GENOMIC DNA]</scope>
    <source>
        <strain evidence="3">D-401</strain>
    </source>
</reference>
<keyword evidence="3" id="KW-1185">Reference proteome</keyword>
<dbReference type="NCBIfam" id="TIGR02523">
    <property type="entry name" value="type_IV_pilV"/>
    <property type="match status" value="1"/>
</dbReference>
<dbReference type="Proteomes" id="UP000234271">
    <property type="component" value="Chromosome"/>
</dbReference>
<dbReference type="Pfam" id="PF22150">
    <property type="entry name" value="Tt1218-like"/>
    <property type="match status" value="1"/>
</dbReference>
<dbReference type="InterPro" id="IPR013362">
    <property type="entry name" value="Pilus_4_PilV"/>
</dbReference>